<dbReference type="AlphaFoldDB" id="A0A1H8K555"/>
<reference evidence="2 3" key="1">
    <citation type="submission" date="2016-10" db="EMBL/GenBank/DDBJ databases">
        <authorList>
            <person name="de Groot N.N."/>
        </authorList>
    </citation>
    <scope>NUCLEOTIDE SEQUENCE [LARGE SCALE GENOMIC DNA]</scope>
    <source>
        <strain evidence="2 3">DSM 43357</strain>
    </source>
</reference>
<dbReference type="EMBL" id="FOBF01000049">
    <property type="protein sequence ID" value="SEN87548.1"/>
    <property type="molecule type" value="Genomic_DNA"/>
</dbReference>
<keyword evidence="3" id="KW-1185">Reference proteome</keyword>
<evidence type="ECO:0000313" key="3">
    <source>
        <dbReference type="Proteomes" id="UP000198953"/>
    </source>
</evidence>
<evidence type="ECO:0000256" key="1">
    <source>
        <dbReference type="SAM" id="MobiDB-lite"/>
    </source>
</evidence>
<feature type="compositionally biased region" description="Acidic residues" evidence="1">
    <location>
        <begin position="35"/>
        <end position="45"/>
    </location>
</feature>
<gene>
    <name evidence="2" type="ORF">SAMN05660976_08515</name>
</gene>
<accession>A0A1H8K555</accession>
<feature type="region of interest" description="Disordered" evidence="1">
    <location>
        <begin position="1"/>
        <end position="45"/>
    </location>
</feature>
<protein>
    <submittedName>
        <fullName evidence="2">Uncharacterized protein</fullName>
    </submittedName>
</protein>
<sequence length="45" mass="4809">MSEPLPPEPYGDAALTEDDGPQRVSQDPAAVYVSETEEADDDVDS</sequence>
<organism evidence="2 3">
    <name type="scientific">Nonomuraea pusilla</name>
    <dbReference type="NCBI Taxonomy" id="46177"/>
    <lineage>
        <taxon>Bacteria</taxon>
        <taxon>Bacillati</taxon>
        <taxon>Actinomycetota</taxon>
        <taxon>Actinomycetes</taxon>
        <taxon>Streptosporangiales</taxon>
        <taxon>Streptosporangiaceae</taxon>
        <taxon>Nonomuraea</taxon>
    </lineage>
</organism>
<dbReference type="RefSeq" id="WP_177227758.1">
    <property type="nucleotide sequence ID" value="NZ_FOBF01000049.1"/>
</dbReference>
<dbReference type="Proteomes" id="UP000198953">
    <property type="component" value="Unassembled WGS sequence"/>
</dbReference>
<dbReference type="STRING" id="46177.SAMN05660976_08515"/>
<name>A0A1H8K555_9ACTN</name>
<proteinExistence type="predicted"/>
<evidence type="ECO:0000313" key="2">
    <source>
        <dbReference type="EMBL" id="SEN87548.1"/>
    </source>
</evidence>